<evidence type="ECO:0000313" key="9">
    <source>
        <dbReference type="EMBL" id="MRX71312.1"/>
    </source>
</evidence>
<proteinExistence type="predicted"/>
<dbReference type="PANTHER" id="PTHR33507">
    <property type="entry name" value="INNER MEMBRANE PROTEIN YBBJ"/>
    <property type="match status" value="1"/>
</dbReference>
<evidence type="ECO:0000256" key="1">
    <source>
        <dbReference type="ARBA" id="ARBA00004141"/>
    </source>
</evidence>
<name>A0A7X2IWW1_9BACI</name>
<dbReference type="CDD" id="cd07021">
    <property type="entry name" value="Clp_protease_NfeD_like"/>
    <property type="match status" value="1"/>
</dbReference>
<dbReference type="Pfam" id="PF24961">
    <property type="entry name" value="NfeD_membrane"/>
    <property type="match status" value="1"/>
</dbReference>
<dbReference type="AlphaFoldDB" id="A0A7X2IWW1"/>
<dbReference type="InterPro" id="IPR012340">
    <property type="entry name" value="NA-bd_OB-fold"/>
</dbReference>
<feature type="transmembrane region" description="Helical" evidence="5">
    <location>
        <begin position="316"/>
        <end position="341"/>
    </location>
</feature>
<feature type="domain" description="NfeD1b N-terminal" evidence="8">
    <location>
        <begin position="22"/>
        <end position="208"/>
    </location>
</feature>
<dbReference type="InterPro" id="IPR056739">
    <property type="entry name" value="NfeD_membrane"/>
</dbReference>
<evidence type="ECO:0000256" key="5">
    <source>
        <dbReference type="SAM" id="Phobius"/>
    </source>
</evidence>
<protein>
    <submittedName>
        <fullName evidence="9">Nodulation protein NfeD</fullName>
    </submittedName>
</protein>
<evidence type="ECO:0000259" key="8">
    <source>
        <dbReference type="Pfam" id="PF25145"/>
    </source>
</evidence>
<keyword evidence="10" id="KW-1185">Reference proteome</keyword>
<dbReference type="Gene3D" id="2.40.50.140">
    <property type="entry name" value="Nucleic acid-binding proteins"/>
    <property type="match status" value="1"/>
</dbReference>
<evidence type="ECO:0000313" key="10">
    <source>
        <dbReference type="Proteomes" id="UP000448867"/>
    </source>
</evidence>
<organism evidence="9 10">
    <name type="scientific">Metabacillus lacus</name>
    <dbReference type="NCBI Taxonomy" id="1983721"/>
    <lineage>
        <taxon>Bacteria</taxon>
        <taxon>Bacillati</taxon>
        <taxon>Bacillota</taxon>
        <taxon>Bacilli</taxon>
        <taxon>Bacillales</taxon>
        <taxon>Bacillaceae</taxon>
        <taxon>Metabacillus</taxon>
    </lineage>
</organism>
<accession>A0A7X2IWW1</accession>
<comment type="subcellular location">
    <subcellularLocation>
        <location evidence="1">Membrane</location>
        <topology evidence="1">Multi-pass membrane protein</topology>
    </subcellularLocation>
</comment>
<dbReference type="OrthoDB" id="9806253at2"/>
<comment type="caution">
    <text evidence="9">The sequence shown here is derived from an EMBL/GenBank/DDBJ whole genome shotgun (WGS) entry which is preliminary data.</text>
</comment>
<feature type="domain" description="NfeD integral membrane" evidence="7">
    <location>
        <begin position="226"/>
        <end position="339"/>
    </location>
</feature>
<dbReference type="InterPro" id="IPR056738">
    <property type="entry name" value="NfeD1b_N"/>
</dbReference>
<dbReference type="PANTHER" id="PTHR33507:SF3">
    <property type="entry name" value="INNER MEMBRANE PROTEIN YBBJ"/>
    <property type="match status" value="1"/>
</dbReference>
<feature type="domain" description="NfeD-like C-terminal" evidence="6">
    <location>
        <begin position="370"/>
        <end position="424"/>
    </location>
</feature>
<dbReference type="Pfam" id="PF25145">
    <property type="entry name" value="NfeD1b_N"/>
    <property type="match status" value="1"/>
</dbReference>
<dbReference type="Pfam" id="PF01957">
    <property type="entry name" value="NfeD"/>
    <property type="match status" value="1"/>
</dbReference>
<dbReference type="SUPFAM" id="SSF141322">
    <property type="entry name" value="NfeD domain-like"/>
    <property type="match status" value="1"/>
</dbReference>
<dbReference type="Proteomes" id="UP000448867">
    <property type="component" value="Unassembled WGS sequence"/>
</dbReference>
<evidence type="ECO:0000256" key="2">
    <source>
        <dbReference type="ARBA" id="ARBA00022692"/>
    </source>
</evidence>
<dbReference type="InterPro" id="IPR002810">
    <property type="entry name" value="NfeD-like_C"/>
</dbReference>
<dbReference type="RefSeq" id="WP_154306453.1">
    <property type="nucleotide sequence ID" value="NZ_WKKI01000004.1"/>
</dbReference>
<dbReference type="InterPro" id="IPR029045">
    <property type="entry name" value="ClpP/crotonase-like_dom_sf"/>
</dbReference>
<gene>
    <name evidence="9" type="ORF">GJU40_03885</name>
</gene>
<feature type="transmembrane region" description="Helical" evidence="5">
    <location>
        <begin position="249"/>
        <end position="270"/>
    </location>
</feature>
<keyword evidence="3 5" id="KW-1133">Transmembrane helix</keyword>
<evidence type="ECO:0000259" key="6">
    <source>
        <dbReference type="Pfam" id="PF01957"/>
    </source>
</evidence>
<evidence type="ECO:0000259" key="7">
    <source>
        <dbReference type="Pfam" id="PF24961"/>
    </source>
</evidence>
<keyword evidence="4 5" id="KW-0472">Membrane</keyword>
<dbReference type="GO" id="GO:0005886">
    <property type="term" value="C:plasma membrane"/>
    <property type="evidence" value="ECO:0007669"/>
    <property type="project" value="TreeGrafter"/>
</dbReference>
<keyword evidence="2 5" id="KW-0812">Transmembrane</keyword>
<dbReference type="EMBL" id="WKKI01000004">
    <property type="protein sequence ID" value="MRX71312.1"/>
    <property type="molecule type" value="Genomic_DNA"/>
</dbReference>
<dbReference type="Gene3D" id="3.90.226.10">
    <property type="entry name" value="2-enoyl-CoA Hydratase, Chain A, domain 1"/>
    <property type="match status" value="1"/>
</dbReference>
<reference evidence="9 10" key="1">
    <citation type="submission" date="2019-11" db="EMBL/GenBank/DDBJ databases">
        <title>Bacillus lacus genome.</title>
        <authorList>
            <person name="Allen C.J."/>
            <person name="Newman J.D."/>
        </authorList>
    </citation>
    <scope>NUCLEOTIDE SEQUENCE [LARGE SCALE GENOMIC DNA]</scope>
    <source>
        <strain evidence="9 10">KCTC 33946</strain>
    </source>
</reference>
<sequence length="430" mass="45596">MGFSLCLLGVQQSSKAQPQNNVTVIPIEETVEKGLSQFIQRSIQQAEEAQSSHIIFNINTPGGAVDAAMEIADAMNSTEISTVAFINRRALSAGAYLALNADEIYMVPGAKMGTAAVVDLEGNAADQKANSLWLAEMKDSAERHGRDPQYALAMADPNIDLPELGAGEGSLLTLTSDQALEIGYAEGEASTLEELLSQLNLADAEINSMEVSFAEQIARFITHPVVVPILLSIGSIGLVVELYSPGFGVAGFMGAASLFLFFYGHLVAGLAGMESLILFGIGILLIIGEFFIAGGILGAFGFAAVIASLFFASGNILHMGISLLIAAAVAAAASILLVKVFGKRMKFFKRIVLRDRTDTKSGYISSKTRSELMGKSGVALTTLRPSGTALIDDERLDVVTEGGYILKGQELKIVKVEGSRIIVREIIQQT</sequence>
<dbReference type="InterPro" id="IPR052165">
    <property type="entry name" value="Membrane_assoc_protease"/>
</dbReference>
<feature type="transmembrane region" description="Helical" evidence="5">
    <location>
        <begin position="277"/>
        <end position="310"/>
    </location>
</feature>
<dbReference type="SUPFAM" id="SSF52096">
    <property type="entry name" value="ClpP/crotonase"/>
    <property type="match status" value="1"/>
</dbReference>
<evidence type="ECO:0000256" key="3">
    <source>
        <dbReference type="ARBA" id="ARBA00022989"/>
    </source>
</evidence>
<evidence type="ECO:0000256" key="4">
    <source>
        <dbReference type="ARBA" id="ARBA00023136"/>
    </source>
</evidence>